<dbReference type="SUPFAM" id="SSF46785">
    <property type="entry name" value="Winged helix' DNA-binding domain"/>
    <property type="match status" value="1"/>
</dbReference>
<dbReference type="InterPro" id="IPR000835">
    <property type="entry name" value="HTH_MarR-typ"/>
</dbReference>
<dbReference type="InterPro" id="IPR039422">
    <property type="entry name" value="MarR/SlyA-like"/>
</dbReference>
<dbReference type="PANTHER" id="PTHR33164:SF43">
    <property type="entry name" value="HTH-TYPE TRANSCRIPTIONAL REPRESSOR YETL"/>
    <property type="match status" value="1"/>
</dbReference>
<dbReference type="EMBL" id="BMZE01000004">
    <property type="protein sequence ID" value="GHA35590.1"/>
    <property type="molecule type" value="Genomic_DNA"/>
</dbReference>
<comment type="caution">
    <text evidence="2">The sequence shown here is derived from an EMBL/GenBank/DDBJ whole genome shotgun (WGS) entry which is preliminary data.</text>
</comment>
<dbReference type="SMART" id="SM00347">
    <property type="entry name" value="HTH_MARR"/>
    <property type="match status" value="1"/>
</dbReference>
<dbReference type="InterPro" id="IPR036390">
    <property type="entry name" value="WH_DNA-bd_sf"/>
</dbReference>
<dbReference type="Proteomes" id="UP000646579">
    <property type="component" value="Unassembled WGS sequence"/>
</dbReference>
<evidence type="ECO:0000313" key="3">
    <source>
        <dbReference type="Proteomes" id="UP000646579"/>
    </source>
</evidence>
<protein>
    <submittedName>
        <fullName evidence="2">MarR family transcriptional regulator</fullName>
    </submittedName>
</protein>
<reference evidence="2" key="1">
    <citation type="journal article" date="2014" name="Int. J. Syst. Evol. Microbiol.">
        <title>Complete genome sequence of Corynebacterium casei LMG S-19264T (=DSM 44701T), isolated from a smear-ripened cheese.</title>
        <authorList>
            <consortium name="US DOE Joint Genome Institute (JGI-PGF)"/>
            <person name="Walter F."/>
            <person name="Albersmeier A."/>
            <person name="Kalinowski J."/>
            <person name="Ruckert C."/>
        </authorList>
    </citation>
    <scope>NUCLEOTIDE SEQUENCE</scope>
    <source>
        <strain evidence="2">KCTC 32437</strain>
    </source>
</reference>
<feature type="domain" description="HTH marR-type" evidence="1">
    <location>
        <begin position="10"/>
        <end position="146"/>
    </location>
</feature>
<dbReference type="GO" id="GO:0006950">
    <property type="term" value="P:response to stress"/>
    <property type="evidence" value="ECO:0007669"/>
    <property type="project" value="TreeGrafter"/>
</dbReference>
<name>A0A918SCK0_9HYPH</name>
<dbReference type="Gene3D" id="1.10.10.10">
    <property type="entry name" value="Winged helix-like DNA-binding domain superfamily/Winged helix DNA-binding domain"/>
    <property type="match status" value="1"/>
</dbReference>
<evidence type="ECO:0000313" key="2">
    <source>
        <dbReference type="EMBL" id="GHA35590.1"/>
    </source>
</evidence>
<organism evidence="2 3">
    <name type="scientific">Devosia pacifica</name>
    <dbReference type="NCBI Taxonomy" id="1335967"/>
    <lineage>
        <taxon>Bacteria</taxon>
        <taxon>Pseudomonadati</taxon>
        <taxon>Pseudomonadota</taxon>
        <taxon>Alphaproteobacteria</taxon>
        <taxon>Hyphomicrobiales</taxon>
        <taxon>Devosiaceae</taxon>
        <taxon>Devosia</taxon>
    </lineage>
</organism>
<reference evidence="2" key="2">
    <citation type="submission" date="2020-09" db="EMBL/GenBank/DDBJ databases">
        <authorList>
            <person name="Sun Q."/>
            <person name="Kim S."/>
        </authorList>
    </citation>
    <scope>NUCLEOTIDE SEQUENCE</scope>
    <source>
        <strain evidence="2">KCTC 32437</strain>
    </source>
</reference>
<dbReference type="RefSeq" id="WP_189427033.1">
    <property type="nucleotide sequence ID" value="NZ_BMZE01000004.1"/>
</dbReference>
<dbReference type="PROSITE" id="PS50995">
    <property type="entry name" value="HTH_MARR_2"/>
    <property type="match status" value="1"/>
</dbReference>
<dbReference type="PANTHER" id="PTHR33164">
    <property type="entry name" value="TRANSCRIPTIONAL REGULATOR, MARR FAMILY"/>
    <property type="match status" value="1"/>
</dbReference>
<sequence>MTTPVSTPEAQALTDLLLTMFRANNLTLAWGDRIVSPLGLTSARWQILGAIALADRSQPVAWLARDLGASRQNVQRIVNDLMGEGLVAFEPNPHHKRAQLVVLTPKGRQTYEAALGLYNPLVEALAEGVPAKDIQTAQRVLSALRAKLKAFSIEDERQS</sequence>
<dbReference type="Pfam" id="PF12802">
    <property type="entry name" value="MarR_2"/>
    <property type="match status" value="1"/>
</dbReference>
<keyword evidence="3" id="KW-1185">Reference proteome</keyword>
<gene>
    <name evidence="2" type="ORF">GCM10007989_34460</name>
</gene>
<accession>A0A918SCK0</accession>
<dbReference type="AlphaFoldDB" id="A0A918SCK0"/>
<proteinExistence type="predicted"/>
<dbReference type="GO" id="GO:0003700">
    <property type="term" value="F:DNA-binding transcription factor activity"/>
    <property type="evidence" value="ECO:0007669"/>
    <property type="project" value="InterPro"/>
</dbReference>
<evidence type="ECO:0000259" key="1">
    <source>
        <dbReference type="PROSITE" id="PS50995"/>
    </source>
</evidence>
<dbReference type="InterPro" id="IPR036388">
    <property type="entry name" value="WH-like_DNA-bd_sf"/>
</dbReference>